<keyword evidence="6" id="KW-1185">Reference proteome</keyword>
<dbReference type="PROSITE" id="PS50303">
    <property type="entry name" value="PUM_HD"/>
    <property type="match status" value="1"/>
</dbReference>
<dbReference type="InterPro" id="IPR016024">
    <property type="entry name" value="ARM-type_fold"/>
</dbReference>
<dbReference type="GO" id="GO:0005737">
    <property type="term" value="C:cytoplasm"/>
    <property type="evidence" value="ECO:0007669"/>
    <property type="project" value="TreeGrafter"/>
</dbReference>
<dbReference type="InterPro" id="IPR033133">
    <property type="entry name" value="PUM-HD"/>
</dbReference>
<dbReference type="PANTHER" id="PTHR12537:SF12">
    <property type="entry name" value="MATERNAL PROTEIN PUMILIO"/>
    <property type="match status" value="1"/>
</dbReference>
<dbReference type="SUPFAM" id="SSF48371">
    <property type="entry name" value="ARM repeat"/>
    <property type="match status" value="1"/>
</dbReference>
<gene>
    <name evidence="5" type="ORF">AX774_g6374</name>
</gene>
<dbReference type="InterPro" id="IPR011989">
    <property type="entry name" value="ARM-like"/>
</dbReference>
<feature type="region of interest" description="Disordered" evidence="3">
    <location>
        <begin position="676"/>
        <end position="696"/>
    </location>
</feature>
<dbReference type="InterPro" id="IPR001313">
    <property type="entry name" value="Pumilio_RNA-bd_rpt"/>
</dbReference>
<feature type="region of interest" description="Disordered" evidence="3">
    <location>
        <begin position="182"/>
        <end position="201"/>
    </location>
</feature>
<name>A0A1R1PGR9_ZANCU</name>
<dbReference type="GO" id="GO:0003729">
    <property type="term" value="F:mRNA binding"/>
    <property type="evidence" value="ECO:0007669"/>
    <property type="project" value="TreeGrafter"/>
</dbReference>
<evidence type="ECO:0000313" key="6">
    <source>
        <dbReference type="Proteomes" id="UP000188320"/>
    </source>
</evidence>
<feature type="compositionally biased region" description="Polar residues" evidence="3">
    <location>
        <begin position="1"/>
        <end position="10"/>
    </location>
</feature>
<dbReference type="Gene3D" id="1.25.10.10">
    <property type="entry name" value="Leucine-rich Repeat Variant"/>
    <property type="match status" value="2"/>
</dbReference>
<dbReference type="OrthoDB" id="668540at2759"/>
<dbReference type="PANTHER" id="PTHR12537">
    <property type="entry name" value="RNA BINDING PROTEIN PUMILIO-RELATED"/>
    <property type="match status" value="1"/>
</dbReference>
<keyword evidence="1" id="KW-0677">Repeat</keyword>
<feature type="region of interest" description="Disordered" evidence="3">
    <location>
        <begin position="1"/>
        <end position="20"/>
    </location>
</feature>
<dbReference type="Proteomes" id="UP000188320">
    <property type="component" value="Unassembled WGS sequence"/>
</dbReference>
<evidence type="ECO:0000256" key="3">
    <source>
        <dbReference type="SAM" id="MobiDB-lite"/>
    </source>
</evidence>
<evidence type="ECO:0000256" key="1">
    <source>
        <dbReference type="ARBA" id="ARBA00022737"/>
    </source>
</evidence>
<protein>
    <submittedName>
        <fullName evidence="5">Pumilio-like protein</fullName>
    </submittedName>
</protein>
<dbReference type="EMBL" id="LSSK01001267">
    <property type="protein sequence ID" value="OMH80195.1"/>
    <property type="molecule type" value="Genomic_DNA"/>
</dbReference>
<accession>A0A1R1PGR9</accession>
<dbReference type="PROSITE" id="PS50302">
    <property type="entry name" value="PUM"/>
    <property type="match status" value="2"/>
</dbReference>
<feature type="repeat" description="Pumilio" evidence="2">
    <location>
        <begin position="621"/>
        <end position="658"/>
    </location>
</feature>
<feature type="compositionally biased region" description="Polar residues" evidence="3">
    <location>
        <begin position="185"/>
        <end position="196"/>
    </location>
</feature>
<evidence type="ECO:0000259" key="4">
    <source>
        <dbReference type="PROSITE" id="PS50303"/>
    </source>
</evidence>
<feature type="repeat" description="Pumilio" evidence="2">
    <location>
        <begin position="698"/>
        <end position="738"/>
    </location>
</feature>
<evidence type="ECO:0000313" key="5">
    <source>
        <dbReference type="EMBL" id="OMH80195.1"/>
    </source>
</evidence>
<dbReference type="AlphaFoldDB" id="A0A1R1PGR9"/>
<proteinExistence type="predicted"/>
<feature type="domain" description="PUM-HD" evidence="4">
    <location>
        <begin position="601"/>
        <end position="767"/>
    </location>
</feature>
<evidence type="ECO:0000256" key="2">
    <source>
        <dbReference type="PROSITE-ProRule" id="PRU00317"/>
    </source>
</evidence>
<comment type="caution">
    <text evidence="5">The sequence shown here is derived from an EMBL/GenBank/DDBJ whole genome shotgun (WGS) entry which is preliminary data.</text>
</comment>
<dbReference type="Pfam" id="PF00806">
    <property type="entry name" value="PUF"/>
    <property type="match status" value="3"/>
</dbReference>
<sequence>MEQIFMTASNGAEVGPQRNRGIRDASNTFAAMTHKKAAFNERRTCNSNSFNFVNVNNSGRIIEGQEFYRNILNKNSLDGGSVKSVVEDNEFFTAPNSQYLSTQGFDGCVLSNSHKLSDNYPKNKNHWSMKEVNQNGNLTHLERSVFKDTQNMPSFLSINRGETQVSQLDRYEFGRWNGEALRGSFPNQSGSTSMNTHAPPGMRMEIDQYGYNLPGKRNDVQIIDAETERGEFGLAHLYNPLVSCKYKDSKDHKNADVDIANLMEDVELLNSEPYLPFASNTEKYRRYIEDRKNSSFLENIYSPRICKDQGVVDINSTSYGYSNYNHVIHQKTSSNGSYPNTIKYDEMPKMDTLGERAMFNSNPRKGGVKDKGSINGHNSDAEVRFQQSLSFEPSFNIDDAIHVNDIGLEVDKEYMMYNDAQHMELINEKHRLGSNLTLGYINGHNGDNSIFINNTNRPKNNNAVVGNVNPQFDTGFMPRDTIYNLNQHMLGYGNQNTQKYLNNQSCVSSQRHGGAYVQYTPRSNSSTLSSSTVSSCSILLSNPASENWSRENSVDTAAGSFMEDLSRNYGEQKEQSNGCGTNFLFSRVNSKGENDAEKIKQLNRLIHEIKNAKNNKIGLSEIRGFVLGLCTDQHGSRFIQQKLEAAVVTIKQKEFIFEEIVAEKNAEELIEGKRGQNTARSFNQSDARGNGSDSMFGNVDKDMADLAVLAMHPYGCRVVQRLVEHGSDGSGDFSRLAEQIYPYISSMIVDQYGNYVVQHLDLRLWQT</sequence>
<organism evidence="5 6">
    <name type="scientific">Zancudomyces culisetae</name>
    <name type="common">Gut fungus</name>
    <name type="synonym">Smittium culisetae</name>
    <dbReference type="NCBI Taxonomy" id="1213189"/>
    <lineage>
        <taxon>Eukaryota</taxon>
        <taxon>Fungi</taxon>
        <taxon>Fungi incertae sedis</taxon>
        <taxon>Zoopagomycota</taxon>
        <taxon>Kickxellomycotina</taxon>
        <taxon>Harpellomycetes</taxon>
        <taxon>Harpellales</taxon>
        <taxon>Legeriomycetaceae</taxon>
        <taxon>Zancudomyces</taxon>
    </lineage>
</organism>
<reference evidence="6" key="1">
    <citation type="submission" date="2017-01" db="EMBL/GenBank/DDBJ databases">
        <authorList>
            <person name="Wang Y."/>
            <person name="White M."/>
            <person name="Kvist S."/>
            <person name="Moncalvo J.-M."/>
        </authorList>
    </citation>
    <scope>NUCLEOTIDE SEQUENCE [LARGE SCALE GENOMIC DNA]</scope>
    <source>
        <strain evidence="6">COL-18-3</strain>
    </source>
</reference>
<feature type="compositionally biased region" description="Polar residues" evidence="3">
    <location>
        <begin position="676"/>
        <end position="695"/>
    </location>
</feature>
<dbReference type="SMART" id="SM00025">
    <property type="entry name" value="Pumilio"/>
    <property type="match status" value="2"/>
</dbReference>
<dbReference type="GO" id="GO:0010608">
    <property type="term" value="P:post-transcriptional regulation of gene expression"/>
    <property type="evidence" value="ECO:0007669"/>
    <property type="project" value="TreeGrafter"/>
</dbReference>